<dbReference type="SMART" id="SM00091">
    <property type="entry name" value="PAS"/>
    <property type="match status" value="2"/>
</dbReference>
<dbReference type="InterPro" id="IPR013655">
    <property type="entry name" value="PAS_fold_3"/>
</dbReference>
<dbReference type="NCBIfam" id="TIGR00254">
    <property type="entry name" value="GGDEF"/>
    <property type="match status" value="1"/>
</dbReference>
<evidence type="ECO:0000259" key="4">
    <source>
        <dbReference type="PROSITE" id="PS50887"/>
    </source>
</evidence>
<dbReference type="InterPro" id="IPR043128">
    <property type="entry name" value="Rev_trsase/Diguanyl_cyclase"/>
</dbReference>
<protein>
    <submittedName>
        <fullName evidence="5">EAL domain-containing protein</fullName>
    </submittedName>
</protein>
<dbReference type="PANTHER" id="PTHR44757">
    <property type="entry name" value="DIGUANYLATE CYCLASE DGCP"/>
    <property type="match status" value="1"/>
</dbReference>
<feature type="domain" description="EAL" evidence="3">
    <location>
        <begin position="500"/>
        <end position="756"/>
    </location>
</feature>
<dbReference type="InterPro" id="IPR035965">
    <property type="entry name" value="PAS-like_dom_sf"/>
</dbReference>
<reference evidence="5" key="1">
    <citation type="submission" date="2020-11" db="EMBL/GenBank/DDBJ databases">
        <authorList>
            <person name="Konstantinou D."/>
            <person name="Gkelis S."/>
            <person name="Popin R."/>
            <person name="Fewer D."/>
            <person name="Sivonen K."/>
        </authorList>
    </citation>
    <scope>NUCLEOTIDE SEQUENCE</scope>
    <source>
        <strain evidence="5">TAU-MAC 1115</strain>
    </source>
</reference>
<dbReference type="InterPro" id="IPR001633">
    <property type="entry name" value="EAL_dom"/>
</dbReference>
<dbReference type="InterPro" id="IPR013767">
    <property type="entry name" value="PAS_fold"/>
</dbReference>
<dbReference type="SMART" id="SM00086">
    <property type="entry name" value="PAC"/>
    <property type="match status" value="2"/>
</dbReference>
<proteinExistence type="predicted"/>
<dbReference type="SUPFAM" id="SSF55785">
    <property type="entry name" value="PYP-like sensor domain (PAS domain)"/>
    <property type="match status" value="2"/>
</dbReference>
<dbReference type="NCBIfam" id="TIGR00229">
    <property type="entry name" value="sensory_box"/>
    <property type="match status" value="2"/>
</dbReference>
<dbReference type="SMART" id="SM00267">
    <property type="entry name" value="GGDEF"/>
    <property type="match status" value="1"/>
</dbReference>
<dbReference type="Proteomes" id="UP000717364">
    <property type="component" value="Unassembled WGS sequence"/>
</dbReference>
<dbReference type="Gene3D" id="3.30.450.20">
    <property type="entry name" value="PAS domain"/>
    <property type="match status" value="2"/>
</dbReference>
<dbReference type="CDD" id="cd00130">
    <property type="entry name" value="PAS"/>
    <property type="match status" value="2"/>
</dbReference>
<dbReference type="InterPro" id="IPR000700">
    <property type="entry name" value="PAS-assoc_C"/>
</dbReference>
<keyword evidence="6" id="KW-1185">Reference proteome</keyword>
<organism evidence="5 6">
    <name type="scientific">Leptothoe spongobia TAU-MAC 1115</name>
    <dbReference type="NCBI Taxonomy" id="1967444"/>
    <lineage>
        <taxon>Bacteria</taxon>
        <taxon>Bacillati</taxon>
        <taxon>Cyanobacteriota</taxon>
        <taxon>Cyanophyceae</taxon>
        <taxon>Nodosilineales</taxon>
        <taxon>Cymatolegaceae</taxon>
        <taxon>Leptothoe</taxon>
        <taxon>Leptothoe spongobia</taxon>
    </lineage>
</organism>
<dbReference type="InterPro" id="IPR000160">
    <property type="entry name" value="GGDEF_dom"/>
</dbReference>
<gene>
    <name evidence="5" type="ORF">IXB50_08865</name>
</gene>
<dbReference type="SUPFAM" id="SSF55073">
    <property type="entry name" value="Nucleotide cyclase"/>
    <property type="match status" value="1"/>
</dbReference>
<feature type="domain" description="GGDEF" evidence="4">
    <location>
        <begin position="358"/>
        <end position="491"/>
    </location>
</feature>
<dbReference type="PANTHER" id="PTHR44757:SF2">
    <property type="entry name" value="BIOFILM ARCHITECTURE MAINTENANCE PROTEIN MBAA"/>
    <property type="match status" value="1"/>
</dbReference>
<reference evidence="5" key="2">
    <citation type="journal article" date="2021" name="Mar. Drugs">
        <title>Genome Reduction and Secondary Metabolism of the Marine Sponge-Associated Cyanobacterium Leptothoe.</title>
        <authorList>
            <person name="Konstantinou D."/>
            <person name="Popin R.V."/>
            <person name="Fewer D.P."/>
            <person name="Sivonen K."/>
            <person name="Gkelis S."/>
        </authorList>
    </citation>
    <scope>NUCLEOTIDE SEQUENCE</scope>
    <source>
        <strain evidence="5">TAU-MAC 1115</strain>
    </source>
</reference>
<dbReference type="CDD" id="cd01949">
    <property type="entry name" value="GGDEF"/>
    <property type="match status" value="1"/>
</dbReference>
<dbReference type="Gene3D" id="3.20.20.450">
    <property type="entry name" value="EAL domain"/>
    <property type="match status" value="1"/>
</dbReference>
<dbReference type="InterPro" id="IPR052155">
    <property type="entry name" value="Biofilm_reg_signaling"/>
</dbReference>
<evidence type="ECO:0000259" key="1">
    <source>
        <dbReference type="PROSITE" id="PS50112"/>
    </source>
</evidence>
<evidence type="ECO:0000313" key="6">
    <source>
        <dbReference type="Proteomes" id="UP000717364"/>
    </source>
</evidence>
<evidence type="ECO:0000313" key="5">
    <source>
        <dbReference type="EMBL" id="MBT9315535.1"/>
    </source>
</evidence>
<feature type="domain" description="PAC" evidence="2">
    <location>
        <begin position="273"/>
        <end position="325"/>
    </location>
</feature>
<dbReference type="Pfam" id="PF00989">
    <property type="entry name" value="PAS"/>
    <property type="match status" value="1"/>
</dbReference>
<dbReference type="FunFam" id="3.20.20.450:FF:000001">
    <property type="entry name" value="Cyclic di-GMP phosphodiesterase yahA"/>
    <property type="match status" value="1"/>
</dbReference>
<dbReference type="SMART" id="SM00052">
    <property type="entry name" value="EAL"/>
    <property type="match status" value="1"/>
</dbReference>
<dbReference type="Pfam" id="PF08447">
    <property type="entry name" value="PAS_3"/>
    <property type="match status" value="1"/>
</dbReference>
<sequence>MKINPNIFDHKIKKEQQRLAELSQQLGQSHPSAALFQEGLEALSTALEEVHVLSEELTAQHSQLQVAQSILLKEHQQYFELFNLAPDGYIVTDPQGIIQQVNLTAASLLNRRQNFLIRKPLSVLIAPSEQKHFYNLLKNLRQGKSQQNTCLHLKPYGGQHLCASFTITVVHNYQSQITGFRWLFRDLTTQQRTIIALEKSQKRYTTLAAAVPVGIFRADVEGNCIYVNERWCQISGLTPEAAHRNGWFQGLHPDDRERVSTQWTQFVLQSHSFQLEFRFQHPDGKVTWVYGQAIPEENTEAGISSYVGSITDITDLKQAQDLIKYNALHDPLTNLPNRTLLLDRLDLNINKANRHQNYSYAVLFLDLDRFKVINDSLGHSVGDQLLIALAQRLKTHLRSIDLVTRLGGDEFVILLEDINDPAIVIHIVERILADSQTPFIIHGHEIFTSLSVGIVLGTRDYHQATDLIRDADIAMYRAKTQEHNSYKFFDEAMHAQSLNRLNLEIDLRKSLEQEAFTIYYQPIFELTNHRLIGFEALVRWQHPTRGLIFPNNFISVTEETGMIVLLDRWIFYKACQQMAEWKHKFANCFPLKISINLSAKDLSKPDLIQAIDSTLAKTGLDGDSIILEITENILIEDIDQTIDLLAQLASRHIQISIDDFGTGYSSLSYLHKLPVHTLKIDRTFVEKIQTENCQYKVVSTILALSKQLGLTVVAEGIETARQLQQLQQLGCQFGQGYLFSHPLAATDIEATFLQGD</sequence>
<dbReference type="Pfam" id="PF00563">
    <property type="entry name" value="EAL"/>
    <property type="match status" value="1"/>
</dbReference>
<dbReference type="Gene3D" id="3.30.70.270">
    <property type="match status" value="1"/>
</dbReference>
<dbReference type="RefSeq" id="WP_215608605.1">
    <property type="nucleotide sequence ID" value="NZ_JADOES010000013.1"/>
</dbReference>
<dbReference type="PROSITE" id="PS50113">
    <property type="entry name" value="PAC"/>
    <property type="match status" value="1"/>
</dbReference>
<dbReference type="SUPFAM" id="SSF141868">
    <property type="entry name" value="EAL domain-like"/>
    <property type="match status" value="1"/>
</dbReference>
<dbReference type="CDD" id="cd01948">
    <property type="entry name" value="EAL"/>
    <property type="match status" value="1"/>
</dbReference>
<comment type="caution">
    <text evidence="5">The sequence shown here is derived from an EMBL/GenBank/DDBJ whole genome shotgun (WGS) entry which is preliminary data.</text>
</comment>
<evidence type="ECO:0000259" key="2">
    <source>
        <dbReference type="PROSITE" id="PS50113"/>
    </source>
</evidence>
<dbReference type="InterPro" id="IPR029787">
    <property type="entry name" value="Nucleotide_cyclase"/>
</dbReference>
<accession>A0A947GHE7</accession>
<dbReference type="AlphaFoldDB" id="A0A947GHE7"/>
<feature type="domain" description="PAS" evidence="1">
    <location>
        <begin position="200"/>
        <end position="271"/>
    </location>
</feature>
<dbReference type="InterPro" id="IPR000014">
    <property type="entry name" value="PAS"/>
</dbReference>
<evidence type="ECO:0000259" key="3">
    <source>
        <dbReference type="PROSITE" id="PS50883"/>
    </source>
</evidence>
<dbReference type="PROSITE" id="PS50883">
    <property type="entry name" value="EAL"/>
    <property type="match status" value="1"/>
</dbReference>
<dbReference type="PROSITE" id="PS50887">
    <property type="entry name" value="GGDEF"/>
    <property type="match status" value="1"/>
</dbReference>
<dbReference type="InterPro" id="IPR001610">
    <property type="entry name" value="PAC"/>
</dbReference>
<dbReference type="InterPro" id="IPR035919">
    <property type="entry name" value="EAL_sf"/>
</dbReference>
<name>A0A947GHE7_9CYAN</name>
<dbReference type="PROSITE" id="PS50112">
    <property type="entry name" value="PAS"/>
    <property type="match status" value="1"/>
</dbReference>
<dbReference type="GO" id="GO:0006355">
    <property type="term" value="P:regulation of DNA-templated transcription"/>
    <property type="evidence" value="ECO:0007669"/>
    <property type="project" value="InterPro"/>
</dbReference>
<dbReference type="EMBL" id="JADOES010000013">
    <property type="protein sequence ID" value="MBT9315535.1"/>
    <property type="molecule type" value="Genomic_DNA"/>
</dbReference>
<dbReference type="Pfam" id="PF00990">
    <property type="entry name" value="GGDEF"/>
    <property type="match status" value="1"/>
</dbReference>
<dbReference type="FunFam" id="3.30.450.20:FF:000099">
    <property type="entry name" value="Sensory box sensor histidine kinase"/>
    <property type="match status" value="1"/>
</dbReference>